<dbReference type="Pfam" id="PF00149">
    <property type="entry name" value="Metallophos"/>
    <property type="match status" value="1"/>
</dbReference>
<reference evidence="3" key="1">
    <citation type="submission" date="2016-10" db="EMBL/GenBank/DDBJ databases">
        <authorList>
            <person name="Varghese N."/>
            <person name="Submissions S."/>
        </authorList>
    </citation>
    <scope>NUCLEOTIDE SEQUENCE [LARGE SCALE GENOMIC DNA]</scope>
    <source>
        <strain evidence="3">DSM 7165</strain>
    </source>
</reference>
<proteinExistence type="predicted"/>
<dbReference type="Proteomes" id="UP000242999">
    <property type="component" value="Unassembled WGS sequence"/>
</dbReference>
<evidence type="ECO:0000259" key="1">
    <source>
        <dbReference type="Pfam" id="PF00149"/>
    </source>
</evidence>
<dbReference type="InterPro" id="IPR004843">
    <property type="entry name" value="Calcineurin-like_PHP"/>
</dbReference>
<dbReference type="InterPro" id="IPR051693">
    <property type="entry name" value="UPF0046_metallophosphoest"/>
</dbReference>
<organism evidence="2 3">
    <name type="scientific">Allopseudospirillum japonicum</name>
    <dbReference type="NCBI Taxonomy" id="64971"/>
    <lineage>
        <taxon>Bacteria</taxon>
        <taxon>Pseudomonadati</taxon>
        <taxon>Pseudomonadota</taxon>
        <taxon>Gammaproteobacteria</taxon>
        <taxon>Oceanospirillales</taxon>
        <taxon>Oceanospirillaceae</taxon>
        <taxon>Allopseudospirillum</taxon>
    </lineage>
</organism>
<name>A0A1H6UEC3_9GAMM</name>
<dbReference type="PANTHER" id="PTHR12905:SF0">
    <property type="entry name" value="CALCINEURIN-LIKE PHOSPHOESTERASE DOMAIN-CONTAINING PROTEIN"/>
    <property type="match status" value="1"/>
</dbReference>
<dbReference type="SUPFAM" id="SSF56300">
    <property type="entry name" value="Metallo-dependent phosphatases"/>
    <property type="match status" value="1"/>
</dbReference>
<keyword evidence="3" id="KW-1185">Reference proteome</keyword>
<dbReference type="GO" id="GO:0016787">
    <property type="term" value="F:hydrolase activity"/>
    <property type="evidence" value="ECO:0007669"/>
    <property type="project" value="InterPro"/>
</dbReference>
<protein>
    <submittedName>
        <fullName evidence="2">Predicted phosphoesterase</fullName>
    </submittedName>
</protein>
<dbReference type="AlphaFoldDB" id="A0A1H6UEC3"/>
<dbReference type="EMBL" id="FNYH01000015">
    <property type="protein sequence ID" value="SEI88027.1"/>
    <property type="molecule type" value="Genomic_DNA"/>
</dbReference>
<evidence type="ECO:0000313" key="2">
    <source>
        <dbReference type="EMBL" id="SEI88027.1"/>
    </source>
</evidence>
<accession>A0A1H6UEC3</accession>
<gene>
    <name evidence="2" type="ORF">SAMN05421831_11514</name>
</gene>
<sequence length="209" mass="23365">MISDTHGLHRKLALPNADILIHAGDFCLQGTLEEVQDFADWLASCPHQHKIVVAGNHDLAFEQTPDEAQSCLQNVAHYLQDSGITLEGIHFWGAPWTPKFFNYAFMRPRGEAMRPCWAAIPTETQVLITHGPAFACLDTTLNGTHAGCEALSERLTHLPHLKWHIHGHIHESYGVQAQGAERYSINASSCRWGEEGLNPPIVLQWYLDT</sequence>
<feature type="domain" description="Calcineurin-like phosphoesterase" evidence="1">
    <location>
        <begin position="10"/>
        <end position="171"/>
    </location>
</feature>
<evidence type="ECO:0000313" key="3">
    <source>
        <dbReference type="Proteomes" id="UP000242999"/>
    </source>
</evidence>
<dbReference type="InterPro" id="IPR029052">
    <property type="entry name" value="Metallo-depent_PP-like"/>
</dbReference>
<dbReference type="CDD" id="cd07379">
    <property type="entry name" value="MPP_239FB"/>
    <property type="match status" value="1"/>
</dbReference>
<dbReference type="STRING" id="64971.SAMN05421831_11514"/>
<dbReference type="PANTHER" id="PTHR12905">
    <property type="entry name" value="METALLOPHOSPHOESTERASE"/>
    <property type="match status" value="1"/>
</dbReference>
<dbReference type="Gene3D" id="3.60.21.10">
    <property type="match status" value="1"/>
</dbReference>